<name>A0AA88AHB1_FICCA</name>
<evidence type="ECO:0000313" key="2">
    <source>
        <dbReference type="EMBL" id="GMN54918.1"/>
    </source>
</evidence>
<organism evidence="2 3">
    <name type="scientific">Ficus carica</name>
    <name type="common">Common fig</name>
    <dbReference type="NCBI Taxonomy" id="3494"/>
    <lineage>
        <taxon>Eukaryota</taxon>
        <taxon>Viridiplantae</taxon>
        <taxon>Streptophyta</taxon>
        <taxon>Embryophyta</taxon>
        <taxon>Tracheophyta</taxon>
        <taxon>Spermatophyta</taxon>
        <taxon>Magnoliopsida</taxon>
        <taxon>eudicotyledons</taxon>
        <taxon>Gunneridae</taxon>
        <taxon>Pentapetalae</taxon>
        <taxon>rosids</taxon>
        <taxon>fabids</taxon>
        <taxon>Rosales</taxon>
        <taxon>Moraceae</taxon>
        <taxon>Ficeae</taxon>
        <taxon>Ficus</taxon>
    </lineage>
</organism>
<evidence type="ECO:0008006" key="4">
    <source>
        <dbReference type="Google" id="ProtNLM"/>
    </source>
</evidence>
<sequence length="88" mass="10196">MFLKHLSFSFPLPLALVVVVQIHCQRSKVTTLRRDRADEIRNPRGTRRSIQRATKSLTPRARVRCAPRKLMKRSCLGSLLYELPILVK</sequence>
<dbReference type="EMBL" id="BTGU01000054">
    <property type="protein sequence ID" value="GMN54918.1"/>
    <property type="molecule type" value="Genomic_DNA"/>
</dbReference>
<proteinExistence type="predicted"/>
<feature type="signal peptide" evidence="1">
    <location>
        <begin position="1"/>
        <end position="24"/>
    </location>
</feature>
<gene>
    <name evidence="2" type="ORF">TIFTF001_024042</name>
</gene>
<evidence type="ECO:0000256" key="1">
    <source>
        <dbReference type="SAM" id="SignalP"/>
    </source>
</evidence>
<feature type="chain" id="PRO_5041663590" description="Secreted protein" evidence="1">
    <location>
        <begin position="25"/>
        <end position="88"/>
    </location>
</feature>
<keyword evidence="1" id="KW-0732">Signal</keyword>
<comment type="caution">
    <text evidence="2">The sequence shown here is derived from an EMBL/GenBank/DDBJ whole genome shotgun (WGS) entry which is preliminary data.</text>
</comment>
<dbReference type="AlphaFoldDB" id="A0AA88AHB1"/>
<keyword evidence="3" id="KW-1185">Reference proteome</keyword>
<accession>A0AA88AHB1</accession>
<protein>
    <recommendedName>
        <fullName evidence="4">Secreted protein</fullName>
    </recommendedName>
</protein>
<evidence type="ECO:0000313" key="3">
    <source>
        <dbReference type="Proteomes" id="UP001187192"/>
    </source>
</evidence>
<reference evidence="2" key="1">
    <citation type="submission" date="2023-07" db="EMBL/GenBank/DDBJ databases">
        <title>draft genome sequence of fig (Ficus carica).</title>
        <authorList>
            <person name="Takahashi T."/>
            <person name="Nishimura K."/>
        </authorList>
    </citation>
    <scope>NUCLEOTIDE SEQUENCE</scope>
</reference>
<dbReference type="Proteomes" id="UP001187192">
    <property type="component" value="Unassembled WGS sequence"/>
</dbReference>